<keyword evidence="1" id="KW-0489">Methyltransferase</keyword>
<dbReference type="RefSeq" id="WP_232364694.1">
    <property type="nucleotide sequence ID" value="NZ_JACDUS010000003.1"/>
</dbReference>
<dbReference type="InterPro" id="IPR029063">
    <property type="entry name" value="SAM-dependent_MTases_sf"/>
</dbReference>
<evidence type="ECO:0000313" key="2">
    <source>
        <dbReference type="Proteomes" id="UP000525298"/>
    </source>
</evidence>
<evidence type="ECO:0000313" key="1">
    <source>
        <dbReference type="EMBL" id="MBA2881346.1"/>
    </source>
</evidence>
<dbReference type="GO" id="GO:0008168">
    <property type="term" value="F:methyltransferase activity"/>
    <property type="evidence" value="ECO:0007669"/>
    <property type="project" value="UniProtKB-KW"/>
</dbReference>
<dbReference type="CDD" id="cd02440">
    <property type="entry name" value="AdoMet_MTases"/>
    <property type="match status" value="1"/>
</dbReference>
<dbReference type="Proteomes" id="UP000525298">
    <property type="component" value="Unassembled WGS sequence"/>
</dbReference>
<dbReference type="Pfam" id="PF13489">
    <property type="entry name" value="Methyltransf_23"/>
    <property type="match status" value="1"/>
</dbReference>
<accession>A0A7W0HKR3</accession>
<protein>
    <submittedName>
        <fullName evidence="1">SAM-dependent methyltransferase</fullName>
    </submittedName>
</protein>
<keyword evidence="1" id="KW-0808">Transferase</keyword>
<keyword evidence="2" id="KW-1185">Reference proteome</keyword>
<dbReference type="PANTHER" id="PTHR44068:SF11">
    <property type="entry name" value="GERANYL DIPHOSPHATE 2-C-METHYLTRANSFERASE"/>
    <property type="match status" value="1"/>
</dbReference>
<dbReference type="GO" id="GO:0032259">
    <property type="term" value="P:methylation"/>
    <property type="evidence" value="ECO:0007669"/>
    <property type="project" value="UniProtKB-KW"/>
</dbReference>
<dbReference type="PANTHER" id="PTHR44068">
    <property type="entry name" value="ZGC:194242"/>
    <property type="match status" value="1"/>
</dbReference>
<dbReference type="SUPFAM" id="SSF53335">
    <property type="entry name" value="S-adenosyl-L-methionine-dependent methyltransferases"/>
    <property type="match status" value="1"/>
</dbReference>
<name>A0A7W0HKR3_9BACT</name>
<sequence length="242" mass="27039">MKGPLMITIDYNRLDIRSGHRILDMGCGAGRHVCGACARPGVTVVGADINIADLAKADEHIRIHEQYGGPYQGKWALCAASILKLPFADHSFDHVICSEVMEHIADDKQAAEELFRILKPGGSLAVSVPRYFPERICWALSQTYSNTDGGHVRIYRKKQITGLFASLGLELTSRHWAHSLHSPYWWLKCMAGPENDSAAPVAAYHRFLTWDLMKKPKITRMADRLLNPVLGKSLVLYFRKAA</sequence>
<dbReference type="Gene3D" id="3.40.50.150">
    <property type="entry name" value="Vaccinia Virus protein VP39"/>
    <property type="match status" value="1"/>
</dbReference>
<dbReference type="InterPro" id="IPR050447">
    <property type="entry name" value="Erg6_SMT_methyltransf"/>
</dbReference>
<organism evidence="1 2">
    <name type="scientific">Desulfosalsimonas propionicica</name>
    <dbReference type="NCBI Taxonomy" id="332175"/>
    <lineage>
        <taxon>Bacteria</taxon>
        <taxon>Pseudomonadati</taxon>
        <taxon>Thermodesulfobacteriota</taxon>
        <taxon>Desulfobacteria</taxon>
        <taxon>Desulfobacterales</taxon>
        <taxon>Desulfosalsimonadaceae</taxon>
        <taxon>Desulfosalsimonas</taxon>
    </lineage>
</organism>
<gene>
    <name evidence="1" type="ORF">HNR65_001672</name>
</gene>
<dbReference type="EMBL" id="JACDUS010000003">
    <property type="protein sequence ID" value="MBA2881346.1"/>
    <property type="molecule type" value="Genomic_DNA"/>
</dbReference>
<dbReference type="AlphaFoldDB" id="A0A7W0HKR3"/>
<comment type="caution">
    <text evidence="1">The sequence shown here is derived from an EMBL/GenBank/DDBJ whole genome shotgun (WGS) entry which is preliminary data.</text>
</comment>
<proteinExistence type="predicted"/>
<reference evidence="1 2" key="1">
    <citation type="submission" date="2020-07" db="EMBL/GenBank/DDBJ databases">
        <title>Genomic Encyclopedia of Type Strains, Phase IV (KMG-IV): sequencing the most valuable type-strain genomes for metagenomic binning, comparative biology and taxonomic classification.</title>
        <authorList>
            <person name="Goeker M."/>
        </authorList>
    </citation>
    <scope>NUCLEOTIDE SEQUENCE [LARGE SCALE GENOMIC DNA]</scope>
    <source>
        <strain evidence="1 2">DSM 17721</strain>
    </source>
</reference>